<protein>
    <submittedName>
        <fullName evidence="2">Ferric iron reductase protein FhuF</fullName>
    </submittedName>
</protein>
<name>A0ABS4NR12_9BACL</name>
<sequence length="255" mass="28167">MGNTGELQGAERYFISPEAIENAVVTLRLTELCMPAHAEHLLTTYASMLGTEDKRIAAAIFCTWIAGICGVKYALLTAADPLAHALRLNNLSVQLIRTEGYPEFAFFIHDQGNGTYDQDGDGKELSGELGMFYSSVVRPVIDALAEASQTKAVMLWKHVYNQLYTFIEEDGLDAPSECSRTQIHGQFQAAHWELTPEVFGLRSNPFRVTPKFRTDPHPPHDTISVKATCCLAYKLRADHSYCSSCPILPAVPGEL</sequence>
<evidence type="ECO:0000313" key="2">
    <source>
        <dbReference type="EMBL" id="MBP2112499.1"/>
    </source>
</evidence>
<reference evidence="2 3" key="1">
    <citation type="submission" date="2021-03" db="EMBL/GenBank/DDBJ databases">
        <title>Genomic Encyclopedia of Type Strains, Phase IV (KMG-IV): sequencing the most valuable type-strain genomes for metagenomic binning, comparative biology and taxonomic classification.</title>
        <authorList>
            <person name="Goeker M."/>
        </authorList>
    </citation>
    <scope>NUCLEOTIDE SEQUENCE [LARGE SCALE GENOMIC DNA]</scope>
    <source>
        <strain evidence="2 3">DSM 101953</strain>
    </source>
</reference>
<proteinExistence type="predicted"/>
<evidence type="ECO:0000313" key="3">
    <source>
        <dbReference type="Proteomes" id="UP000773462"/>
    </source>
</evidence>
<gene>
    <name evidence="2" type="ORF">J2Z70_002653</name>
</gene>
<keyword evidence="3" id="KW-1185">Reference proteome</keyword>
<dbReference type="RefSeq" id="WP_209873451.1">
    <property type="nucleotide sequence ID" value="NZ_JAGGLV010000007.1"/>
</dbReference>
<dbReference type="Pfam" id="PF11575">
    <property type="entry name" value="FhuF_C"/>
    <property type="match status" value="1"/>
</dbReference>
<organism evidence="2 3">
    <name type="scientific">Paenibacillus silagei</name>
    <dbReference type="NCBI Taxonomy" id="1670801"/>
    <lineage>
        <taxon>Bacteria</taxon>
        <taxon>Bacillati</taxon>
        <taxon>Bacillota</taxon>
        <taxon>Bacilli</taxon>
        <taxon>Bacillales</taxon>
        <taxon>Paenibacillaceae</taxon>
        <taxon>Paenibacillus</taxon>
    </lineage>
</organism>
<dbReference type="EMBL" id="JAGGLV010000007">
    <property type="protein sequence ID" value="MBP2112499.1"/>
    <property type="molecule type" value="Genomic_DNA"/>
</dbReference>
<accession>A0ABS4NR12</accession>
<dbReference type="InterPro" id="IPR024726">
    <property type="entry name" value="FhuF_C"/>
</dbReference>
<comment type="caution">
    <text evidence="2">The sequence shown here is derived from an EMBL/GenBank/DDBJ whole genome shotgun (WGS) entry which is preliminary data.</text>
</comment>
<dbReference type="Proteomes" id="UP000773462">
    <property type="component" value="Unassembled WGS sequence"/>
</dbReference>
<feature type="domain" description="Ferric siderophore reductase C-terminal" evidence="1">
    <location>
        <begin position="227"/>
        <end position="246"/>
    </location>
</feature>
<evidence type="ECO:0000259" key="1">
    <source>
        <dbReference type="Pfam" id="PF11575"/>
    </source>
</evidence>